<evidence type="ECO:0000313" key="2">
    <source>
        <dbReference type="Proteomes" id="UP001432322"/>
    </source>
</evidence>
<sequence>VAADNAVKCIAKRCDKAWVKNLELPAKHIDYTANKLKCKDDHVMFLGIDPFTDHISCNPDDKKWKNSKNEEIHVKTHEKIEVECKKICYSNLPDSEVLRVPTVSSPYHYSLSCTPTASGLRMVEYNNNLYRLLKCSMGGVTDEHGNVVNGDVKDALAISCKDYCSVSVDPSSLVTLSITDSVTAKCSFPNLAVTDGNALLKDLSCSFNDGWKAGTTPLTNQKETTLSVSCIEVCTFTSNPDVQFDVTTMILKCKDAAKVLLVGKKRTELTCDAYSGWKDVNDPNYSAISNAPLSVSCVDQSNECANFAGQTPTDINVQYVPSSSGNEATIKCKNKKNGESNNALKYDVTILNSNLKCGPVGWRDNDEEAFTATDFSKFACVDSPCVKSVGKLCPVHTAPPGYDCIGTPLSRTDDPSLLRCEKMETLHDQTDFIDKVIRCKDDGTSGTGKWYKKGETNPFDGVSNLICLRLLCNKCKSAP</sequence>
<evidence type="ECO:0000313" key="1">
    <source>
        <dbReference type="EMBL" id="GMT33681.1"/>
    </source>
</evidence>
<comment type="caution">
    <text evidence="1">The sequence shown here is derived from an EMBL/GenBank/DDBJ whole genome shotgun (WGS) entry which is preliminary data.</text>
</comment>
<proteinExistence type="predicted"/>
<keyword evidence="2" id="KW-1185">Reference proteome</keyword>
<feature type="non-terminal residue" evidence="1">
    <location>
        <position position="479"/>
    </location>
</feature>
<protein>
    <submittedName>
        <fullName evidence="1">Uncharacterized protein</fullName>
    </submittedName>
</protein>
<organism evidence="1 2">
    <name type="scientific">Pristionchus fissidentatus</name>
    <dbReference type="NCBI Taxonomy" id="1538716"/>
    <lineage>
        <taxon>Eukaryota</taxon>
        <taxon>Metazoa</taxon>
        <taxon>Ecdysozoa</taxon>
        <taxon>Nematoda</taxon>
        <taxon>Chromadorea</taxon>
        <taxon>Rhabditida</taxon>
        <taxon>Rhabditina</taxon>
        <taxon>Diplogasteromorpha</taxon>
        <taxon>Diplogasteroidea</taxon>
        <taxon>Neodiplogasteridae</taxon>
        <taxon>Pristionchus</taxon>
    </lineage>
</organism>
<dbReference type="Proteomes" id="UP001432322">
    <property type="component" value="Unassembled WGS sequence"/>
</dbReference>
<gene>
    <name evidence="1" type="ORF">PFISCL1PPCAC_24978</name>
</gene>
<dbReference type="EMBL" id="BTSY01000006">
    <property type="protein sequence ID" value="GMT33681.1"/>
    <property type="molecule type" value="Genomic_DNA"/>
</dbReference>
<accession>A0AAV5WRN7</accession>
<feature type="non-terminal residue" evidence="1">
    <location>
        <position position="1"/>
    </location>
</feature>
<name>A0AAV5WRN7_9BILA</name>
<dbReference type="AlphaFoldDB" id="A0AAV5WRN7"/>
<reference evidence="1" key="1">
    <citation type="submission" date="2023-10" db="EMBL/GenBank/DDBJ databases">
        <title>Genome assembly of Pristionchus species.</title>
        <authorList>
            <person name="Yoshida K."/>
            <person name="Sommer R.J."/>
        </authorList>
    </citation>
    <scope>NUCLEOTIDE SEQUENCE</scope>
    <source>
        <strain evidence="1">RS5133</strain>
    </source>
</reference>